<name>A0A9Q1QGS9_9CARY</name>
<dbReference type="EMBL" id="JAKOGI010000171">
    <property type="protein sequence ID" value="KAJ8441269.1"/>
    <property type="molecule type" value="Genomic_DNA"/>
</dbReference>
<feature type="compositionally biased region" description="Basic residues" evidence="1">
    <location>
        <begin position="110"/>
        <end position="124"/>
    </location>
</feature>
<protein>
    <submittedName>
        <fullName evidence="2">Uncharacterized protein</fullName>
    </submittedName>
</protein>
<evidence type="ECO:0000313" key="2">
    <source>
        <dbReference type="EMBL" id="KAJ8441269.1"/>
    </source>
</evidence>
<evidence type="ECO:0000313" key="3">
    <source>
        <dbReference type="Proteomes" id="UP001153076"/>
    </source>
</evidence>
<keyword evidence="3" id="KW-1185">Reference proteome</keyword>
<evidence type="ECO:0000256" key="1">
    <source>
        <dbReference type="SAM" id="MobiDB-lite"/>
    </source>
</evidence>
<proteinExistence type="predicted"/>
<comment type="caution">
    <text evidence="2">The sequence shown here is derived from an EMBL/GenBank/DDBJ whole genome shotgun (WGS) entry which is preliminary data.</text>
</comment>
<dbReference type="Proteomes" id="UP001153076">
    <property type="component" value="Unassembled WGS sequence"/>
</dbReference>
<feature type="region of interest" description="Disordered" evidence="1">
    <location>
        <begin position="110"/>
        <end position="169"/>
    </location>
</feature>
<accession>A0A9Q1QGS9</accession>
<reference evidence="2" key="1">
    <citation type="submission" date="2022-04" db="EMBL/GenBank/DDBJ databases">
        <title>Carnegiea gigantea Genome sequencing and assembly v2.</title>
        <authorList>
            <person name="Copetti D."/>
            <person name="Sanderson M.J."/>
            <person name="Burquez A."/>
            <person name="Wojciechowski M.F."/>
        </authorList>
    </citation>
    <scope>NUCLEOTIDE SEQUENCE</scope>
    <source>
        <strain evidence="2">SGP5-SGP5p</strain>
        <tissue evidence="2">Aerial part</tissue>
    </source>
</reference>
<gene>
    <name evidence="2" type="ORF">Cgig2_013684</name>
</gene>
<organism evidence="2 3">
    <name type="scientific">Carnegiea gigantea</name>
    <dbReference type="NCBI Taxonomy" id="171969"/>
    <lineage>
        <taxon>Eukaryota</taxon>
        <taxon>Viridiplantae</taxon>
        <taxon>Streptophyta</taxon>
        <taxon>Embryophyta</taxon>
        <taxon>Tracheophyta</taxon>
        <taxon>Spermatophyta</taxon>
        <taxon>Magnoliopsida</taxon>
        <taxon>eudicotyledons</taxon>
        <taxon>Gunneridae</taxon>
        <taxon>Pentapetalae</taxon>
        <taxon>Caryophyllales</taxon>
        <taxon>Cactineae</taxon>
        <taxon>Cactaceae</taxon>
        <taxon>Cactoideae</taxon>
        <taxon>Echinocereeae</taxon>
        <taxon>Carnegiea</taxon>
    </lineage>
</organism>
<dbReference type="AlphaFoldDB" id="A0A9Q1QGS9"/>
<feature type="compositionally biased region" description="Basic and acidic residues" evidence="1">
    <location>
        <begin position="145"/>
        <end position="169"/>
    </location>
</feature>
<sequence length="169" mass="18428">MKRIAKMSYVRLEVTLLLKPPPINAVALPSRPPSTPSLSSASPSGACTWPTDSSDLCRSICRSPIYPFSRALELWRLQIRFSNTEMDGIDLTTFNARGEGLANEMTWLAKGRKKGKKERSRGRHNLTLAMATSSSVSSGGSEEPEGAKSHDLARHSTKVDLAGRSRDGN</sequence>